<reference evidence="1" key="1">
    <citation type="submission" date="2023-03" db="EMBL/GenBank/DDBJ databases">
        <title>Massive genome expansion in bonnet fungi (Mycena s.s.) driven by repeated elements and novel gene families across ecological guilds.</title>
        <authorList>
            <consortium name="Lawrence Berkeley National Laboratory"/>
            <person name="Harder C.B."/>
            <person name="Miyauchi S."/>
            <person name="Viragh M."/>
            <person name="Kuo A."/>
            <person name="Thoen E."/>
            <person name="Andreopoulos B."/>
            <person name="Lu D."/>
            <person name="Skrede I."/>
            <person name="Drula E."/>
            <person name="Henrissat B."/>
            <person name="Morin E."/>
            <person name="Kohler A."/>
            <person name="Barry K."/>
            <person name="LaButti K."/>
            <person name="Morin E."/>
            <person name="Salamov A."/>
            <person name="Lipzen A."/>
            <person name="Mereny Z."/>
            <person name="Hegedus B."/>
            <person name="Baldrian P."/>
            <person name="Stursova M."/>
            <person name="Weitz H."/>
            <person name="Taylor A."/>
            <person name="Grigoriev I.V."/>
            <person name="Nagy L.G."/>
            <person name="Martin F."/>
            <person name="Kauserud H."/>
        </authorList>
    </citation>
    <scope>NUCLEOTIDE SEQUENCE</scope>
    <source>
        <strain evidence="1">CBHHK067</strain>
    </source>
</reference>
<dbReference type="EMBL" id="JARKIE010000124">
    <property type="protein sequence ID" value="KAJ7680053.1"/>
    <property type="molecule type" value="Genomic_DNA"/>
</dbReference>
<protein>
    <submittedName>
        <fullName evidence="1">Uncharacterized protein</fullName>
    </submittedName>
</protein>
<evidence type="ECO:0000313" key="2">
    <source>
        <dbReference type="Proteomes" id="UP001221757"/>
    </source>
</evidence>
<accession>A0AAD7GE31</accession>
<dbReference type="AlphaFoldDB" id="A0AAD7GE31"/>
<dbReference type="Proteomes" id="UP001221757">
    <property type="component" value="Unassembled WGS sequence"/>
</dbReference>
<keyword evidence="2" id="KW-1185">Reference proteome</keyword>
<evidence type="ECO:0000313" key="1">
    <source>
        <dbReference type="EMBL" id="KAJ7680053.1"/>
    </source>
</evidence>
<proteinExistence type="predicted"/>
<name>A0AAD7GE31_MYCRO</name>
<organism evidence="1 2">
    <name type="scientific">Mycena rosella</name>
    <name type="common">Pink bonnet</name>
    <name type="synonym">Agaricus rosellus</name>
    <dbReference type="NCBI Taxonomy" id="1033263"/>
    <lineage>
        <taxon>Eukaryota</taxon>
        <taxon>Fungi</taxon>
        <taxon>Dikarya</taxon>
        <taxon>Basidiomycota</taxon>
        <taxon>Agaricomycotina</taxon>
        <taxon>Agaricomycetes</taxon>
        <taxon>Agaricomycetidae</taxon>
        <taxon>Agaricales</taxon>
        <taxon>Marasmiineae</taxon>
        <taxon>Mycenaceae</taxon>
        <taxon>Mycena</taxon>
    </lineage>
</organism>
<comment type="caution">
    <text evidence="1">The sequence shown here is derived from an EMBL/GenBank/DDBJ whole genome shotgun (WGS) entry which is preliminary data.</text>
</comment>
<gene>
    <name evidence="1" type="ORF">B0H17DRAFT_1077219</name>
</gene>
<sequence length="59" mass="6603">MRDAPLVPRSERQAQAYWYPAPGPLPISKPRKINIQGLLLPTAFTTTKSYTAVAGRLRH</sequence>